<gene>
    <name evidence="1" type="ORF">GT347_02100</name>
</gene>
<keyword evidence="2" id="KW-1185">Reference proteome</keyword>
<evidence type="ECO:0000313" key="2">
    <source>
        <dbReference type="Proteomes" id="UP000464787"/>
    </source>
</evidence>
<sequence length="72" mass="7862">MAAEGDWERSLAQGELVIADLLAVLRRYRELHPDCQAEMARRLVAGFEQLTARQLSAAPAAGPLLPPAVHSR</sequence>
<organism evidence="1 2">
    <name type="scientific">Xylophilus rhododendri</name>
    <dbReference type="NCBI Taxonomy" id="2697032"/>
    <lineage>
        <taxon>Bacteria</taxon>
        <taxon>Pseudomonadati</taxon>
        <taxon>Pseudomonadota</taxon>
        <taxon>Betaproteobacteria</taxon>
        <taxon>Burkholderiales</taxon>
        <taxon>Xylophilus</taxon>
    </lineage>
</organism>
<evidence type="ECO:0000313" key="1">
    <source>
        <dbReference type="EMBL" id="QHI96885.1"/>
    </source>
</evidence>
<proteinExistence type="predicted"/>
<dbReference type="RefSeq" id="WP_160550403.1">
    <property type="nucleotide sequence ID" value="NZ_CP047650.1"/>
</dbReference>
<dbReference type="EMBL" id="CP047650">
    <property type="protein sequence ID" value="QHI96885.1"/>
    <property type="molecule type" value="Genomic_DNA"/>
</dbReference>
<name>A0A857J1Z0_9BURK</name>
<accession>A0A857J1Z0</accession>
<protein>
    <submittedName>
        <fullName evidence="1">Uncharacterized protein</fullName>
    </submittedName>
</protein>
<reference evidence="1 2" key="1">
    <citation type="submission" date="2020-01" db="EMBL/GenBank/DDBJ databases">
        <title>Genome sequencing of strain KACC 21265.</title>
        <authorList>
            <person name="Heo J."/>
            <person name="Kim S.-J."/>
            <person name="Kim J.-S."/>
            <person name="Hong S.-B."/>
            <person name="Kwon S.-W."/>
        </authorList>
    </citation>
    <scope>NUCLEOTIDE SEQUENCE [LARGE SCALE GENOMIC DNA]</scope>
    <source>
        <strain evidence="1 2">KACC 21265</strain>
    </source>
</reference>
<dbReference type="AlphaFoldDB" id="A0A857J1Z0"/>
<dbReference type="Proteomes" id="UP000464787">
    <property type="component" value="Chromosome"/>
</dbReference>
<dbReference type="KEGG" id="xyk:GT347_02100"/>